<accession>A0A5C7B601</accession>
<dbReference type="AlphaFoldDB" id="A0A5C7B601"/>
<dbReference type="Proteomes" id="UP000321790">
    <property type="component" value="Unassembled WGS sequence"/>
</dbReference>
<evidence type="ECO:0000313" key="2">
    <source>
        <dbReference type="Proteomes" id="UP000321790"/>
    </source>
</evidence>
<protein>
    <submittedName>
        <fullName evidence="1">Uncharacterized protein</fullName>
    </submittedName>
</protein>
<reference evidence="2" key="1">
    <citation type="submission" date="2019-08" db="EMBL/GenBank/DDBJ databases">
        <title>Seonamhaeicola sediminis sp. nov., isolated from marine sediment.</title>
        <authorList>
            <person name="Cao W.R."/>
        </authorList>
    </citation>
    <scope>NUCLEOTIDE SEQUENCE [LARGE SCALE GENOMIC DNA]</scope>
    <source>
        <strain evidence="2">Gy8</strain>
    </source>
</reference>
<keyword evidence="2" id="KW-1185">Reference proteome</keyword>
<comment type="caution">
    <text evidence="1">The sequence shown here is derived from an EMBL/GenBank/DDBJ whole genome shotgun (WGS) entry which is preliminary data.</text>
</comment>
<proteinExistence type="predicted"/>
<evidence type="ECO:0000313" key="1">
    <source>
        <dbReference type="EMBL" id="TXE15239.1"/>
    </source>
</evidence>
<sequence>MACSAKKQVEQAVNTGNYNQAITTALQKLKTNKNKKRKAEYVIMLQDAYYKSVERDLNTIKHFKKDNNPELLKNIFEIYNDLDARQEAIKPVLPLYVNGKNIVFKFNDYSDAIAESKAKLSDYLYEKGIDLLESDDKYTIREAYNTLEYLDNINPNYETTRNLLNEAHARGTHYVLVSINNQTQQVIPRRLEDDLLNFNTYGLNQFWTVYHATPNKNIGYDFAMQLQLKRINISPERIKEREFIRERDVADGWKYKKDRNGNVMKDSLGNDIKIDKIIRVKARVNEIIQSKESQIIADVVYTNLKTKQIIDTFSFDSGFIFENIFARYRGDKRALEQEDRRLIDNRRVPFPTNEQMVYDTGEDLKAKLKNIIVKQRFN</sequence>
<organism evidence="1 2">
    <name type="scientific">Seonamhaeicola algicola</name>
    <dbReference type="NCBI Taxonomy" id="1719036"/>
    <lineage>
        <taxon>Bacteria</taxon>
        <taxon>Pseudomonadati</taxon>
        <taxon>Bacteroidota</taxon>
        <taxon>Flavobacteriia</taxon>
        <taxon>Flavobacteriales</taxon>
        <taxon>Flavobacteriaceae</taxon>
    </lineage>
</organism>
<gene>
    <name evidence="1" type="ORF">FUA26_00605</name>
</gene>
<dbReference type="OrthoDB" id="1489643at2"/>
<name>A0A5C7B601_9FLAO</name>
<dbReference type="EMBL" id="VOSC01000005">
    <property type="protein sequence ID" value="TXE15239.1"/>
    <property type="molecule type" value="Genomic_DNA"/>
</dbReference>